<dbReference type="InterPro" id="IPR003838">
    <property type="entry name" value="ABC3_permease_C"/>
</dbReference>
<evidence type="ECO:0000256" key="3">
    <source>
        <dbReference type="ARBA" id="ARBA00022692"/>
    </source>
</evidence>
<keyword evidence="5 7" id="KW-0472">Membrane</keyword>
<evidence type="ECO:0000256" key="6">
    <source>
        <dbReference type="ARBA" id="ARBA00038076"/>
    </source>
</evidence>
<evidence type="ECO:0008006" key="12">
    <source>
        <dbReference type="Google" id="ProtNLM"/>
    </source>
</evidence>
<keyword evidence="4 7" id="KW-1133">Transmembrane helix</keyword>
<proteinExistence type="inferred from homology"/>
<comment type="caution">
    <text evidence="10">The sequence shown here is derived from an EMBL/GenBank/DDBJ whole genome shotgun (WGS) entry which is preliminary data.</text>
</comment>
<feature type="transmembrane region" description="Helical" evidence="7">
    <location>
        <begin position="309"/>
        <end position="338"/>
    </location>
</feature>
<keyword evidence="3 7" id="KW-0812">Transmembrane</keyword>
<evidence type="ECO:0000256" key="2">
    <source>
        <dbReference type="ARBA" id="ARBA00022475"/>
    </source>
</evidence>
<dbReference type="STRING" id="1797471.A3A71_00730"/>
<comment type="similarity">
    <text evidence="6">Belongs to the ABC-4 integral membrane protein family.</text>
</comment>
<evidence type="ECO:0000256" key="1">
    <source>
        <dbReference type="ARBA" id="ARBA00004651"/>
    </source>
</evidence>
<dbReference type="GO" id="GO:0005886">
    <property type="term" value="C:plasma membrane"/>
    <property type="evidence" value="ECO:0007669"/>
    <property type="project" value="UniProtKB-SubCell"/>
</dbReference>
<dbReference type="Pfam" id="PF12704">
    <property type="entry name" value="MacB_PCD"/>
    <property type="match status" value="1"/>
</dbReference>
<dbReference type="PANTHER" id="PTHR30572:SF4">
    <property type="entry name" value="ABC TRANSPORTER PERMEASE YTRF"/>
    <property type="match status" value="1"/>
</dbReference>
<evidence type="ECO:0000256" key="5">
    <source>
        <dbReference type="ARBA" id="ARBA00023136"/>
    </source>
</evidence>
<reference evidence="10 11" key="1">
    <citation type="journal article" date="2016" name="Nat. Commun.">
        <title>Thousands of microbial genomes shed light on interconnected biogeochemical processes in an aquifer system.</title>
        <authorList>
            <person name="Anantharaman K."/>
            <person name="Brown C.T."/>
            <person name="Hug L.A."/>
            <person name="Sharon I."/>
            <person name="Castelle C.J."/>
            <person name="Probst A.J."/>
            <person name="Thomas B.C."/>
            <person name="Singh A."/>
            <person name="Wilkins M.J."/>
            <person name="Karaoz U."/>
            <person name="Brodie E.L."/>
            <person name="Williams K.H."/>
            <person name="Hubbard S.S."/>
            <person name="Banfield J.F."/>
        </authorList>
    </citation>
    <scope>NUCLEOTIDE SEQUENCE [LARGE SCALE GENOMIC DNA]</scope>
</reference>
<dbReference type="InterPro" id="IPR050250">
    <property type="entry name" value="Macrolide_Exporter_MacB"/>
</dbReference>
<evidence type="ECO:0000259" key="8">
    <source>
        <dbReference type="Pfam" id="PF02687"/>
    </source>
</evidence>
<keyword evidence="2" id="KW-1003">Cell membrane</keyword>
<dbReference type="PANTHER" id="PTHR30572">
    <property type="entry name" value="MEMBRANE COMPONENT OF TRANSPORTER-RELATED"/>
    <property type="match status" value="1"/>
</dbReference>
<feature type="transmembrane region" description="Helical" evidence="7">
    <location>
        <begin position="264"/>
        <end position="288"/>
    </location>
</feature>
<feature type="domain" description="ABC3 transporter permease C-terminal" evidence="8">
    <location>
        <begin position="268"/>
        <end position="391"/>
    </location>
</feature>
<accession>A0A1F5EAX6</accession>
<evidence type="ECO:0000256" key="7">
    <source>
        <dbReference type="SAM" id="Phobius"/>
    </source>
</evidence>
<gene>
    <name evidence="10" type="ORF">A3A71_00730</name>
</gene>
<protein>
    <recommendedName>
        <fullName evidence="12">ABC3 transporter permease protein domain-containing protein</fullName>
    </recommendedName>
</protein>
<evidence type="ECO:0000313" key="10">
    <source>
        <dbReference type="EMBL" id="OGD64567.1"/>
    </source>
</evidence>
<sequence>MTWKDIISLGFRNLTSRRSRTLLTIGGVAVGVTAVIFLVSIGYGIQRLAIRETLQSKSLSFFDVKVGTGDIGELDSKIVNKITSFNNVKGIHLQLETPAKLTLPSSSTKADVIALFNSTTYLQQTDLTLKKGRLFADDKGELLISDAVLTLLSLPAEKVLNSKITFQPLMRGGLLAGKPKTDEITFTVVGIIDDRETPYLSAPIQPVVDAYGAFAFSAAKIEVENVSEIAQTRQQIADLGGLQTEYVGDIISQLNGIFSVVRTVLAGFGLIATFVAALGMFNTLSVSLMERTREIGVMKTLGTKRRDVWKLFLVEGMLISILGGIGGIALGLGVGYGLNGIVNLIAKATGNATTSFYYAPPLFLLLIIGLIILLGALVGLIPARRATKISPLEALRYE</sequence>
<comment type="subcellular location">
    <subcellularLocation>
        <location evidence="1">Cell membrane</location>
        <topology evidence="1">Multi-pass membrane protein</topology>
    </subcellularLocation>
</comment>
<evidence type="ECO:0000313" key="11">
    <source>
        <dbReference type="Proteomes" id="UP000177481"/>
    </source>
</evidence>
<dbReference type="GO" id="GO:0022857">
    <property type="term" value="F:transmembrane transporter activity"/>
    <property type="evidence" value="ECO:0007669"/>
    <property type="project" value="TreeGrafter"/>
</dbReference>
<dbReference type="AlphaFoldDB" id="A0A1F5EAX6"/>
<feature type="transmembrane region" description="Helical" evidence="7">
    <location>
        <begin position="358"/>
        <end position="381"/>
    </location>
</feature>
<dbReference type="InterPro" id="IPR025857">
    <property type="entry name" value="MacB_PCD"/>
</dbReference>
<organism evidence="10 11">
    <name type="scientific">Candidatus Berkelbacteria bacterium RIFCSPLOWO2_01_FULL_50_28</name>
    <dbReference type="NCBI Taxonomy" id="1797471"/>
    <lineage>
        <taxon>Bacteria</taxon>
        <taxon>Candidatus Berkelbacteria</taxon>
    </lineage>
</organism>
<feature type="transmembrane region" description="Helical" evidence="7">
    <location>
        <begin position="21"/>
        <end position="45"/>
    </location>
</feature>
<evidence type="ECO:0000259" key="9">
    <source>
        <dbReference type="Pfam" id="PF12704"/>
    </source>
</evidence>
<dbReference type="Proteomes" id="UP000177481">
    <property type="component" value="Unassembled WGS sequence"/>
</dbReference>
<evidence type="ECO:0000256" key="4">
    <source>
        <dbReference type="ARBA" id="ARBA00022989"/>
    </source>
</evidence>
<dbReference type="Pfam" id="PF02687">
    <property type="entry name" value="FtsX"/>
    <property type="match status" value="1"/>
</dbReference>
<feature type="domain" description="MacB-like periplasmic core" evidence="9">
    <location>
        <begin position="21"/>
        <end position="203"/>
    </location>
</feature>
<name>A0A1F5EAX6_9BACT</name>
<dbReference type="EMBL" id="MEZX01000002">
    <property type="protein sequence ID" value="OGD64567.1"/>
    <property type="molecule type" value="Genomic_DNA"/>
</dbReference>